<gene>
    <name evidence="2" type="ORF">N657DRAFT_653952</name>
</gene>
<proteinExistence type="predicted"/>
<dbReference type="AlphaFoldDB" id="A0AAN6Z7V0"/>
<comment type="caution">
    <text evidence="2">The sequence shown here is derived from an EMBL/GenBank/DDBJ whole genome shotgun (WGS) entry which is preliminary data.</text>
</comment>
<reference evidence="2" key="2">
    <citation type="submission" date="2023-05" db="EMBL/GenBank/DDBJ databases">
        <authorList>
            <consortium name="Lawrence Berkeley National Laboratory"/>
            <person name="Steindorff A."/>
            <person name="Hensen N."/>
            <person name="Bonometti L."/>
            <person name="Westerberg I."/>
            <person name="Brannstrom I.O."/>
            <person name="Guillou S."/>
            <person name="Cros-Aarteil S."/>
            <person name="Calhoun S."/>
            <person name="Haridas S."/>
            <person name="Kuo A."/>
            <person name="Mondo S."/>
            <person name="Pangilinan J."/>
            <person name="Riley R."/>
            <person name="Labutti K."/>
            <person name="Andreopoulos B."/>
            <person name="Lipzen A."/>
            <person name="Chen C."/>
            <person name="Yanf M."/>
            <person name="Daum C."/>
            <person name="Ng V."/>
            <person name="Clum A."/>
            <person name="Ohm R."/>
            <person name="Martin F."/>
            <person name="Silar P."/>
            <person name="Natvig D."/>
            <person name="Lalanne C."/>
            <person name="Gautier V."/>
            <person name="Ament-Velasquez S.L."/>
            <person name="Kruys A."/>
            <person name="Hutchinson M.I."/>
            <person name="Powell A.J."/>
            <person name="Barry K."/>
            <person name="Miller A.N."/>
            <person name="Grigoriev I.V."/>
            <person name="Debuchy R."/>
            <person name="Gladieux P."/>
            <person name="Thoren M.H."/>
            <person name="Johannesson H."/>
        </authorList>
    </citation>
    <scope>NUCLEOTIDE SEQUENCE</scope>
    <source>
        <strain evidence="2">CBS 731.68</strain>
    </source>
</reference>
<evidence type="ECO:0000313" key="3">
    <source>
        <dbReference type="Proteomes" id="UP001302602"/>
    </source>
</evidence>
<dbReference type="EMBL" id="MU853224">
    <property type="protein sequence ID" value="KAK4127838.1"/>
    <property type="molecule type" value="Genomic_DNA"/>
</dbReference>
<evidence type="ECO:0000256" key="1">
    <source>
        <dbReference type="SAM" id="MobiDB-lite"/>
    </source>
</evidence>
<feature type="compositionally biased region" description="Low complexity" evidence="1">
    <location>
        <begin position="467"/>
        <end position="489"/>
    </location>
</feature>
<evidence type="ECO:0000313" key="2">
    <source>
        <dbReference type="EMBL" id="KAK4127838.1"/>
    </source>
</evidence>
<feature type="compositionally biased region" description="Low complexity" evidence="1">
    <location>
        <begin position="409"/>
        <end position="457"/>
    </location>
</feature>
<organism evidence="2 3">
    <name type="scientific">Parathielavia appendiculata</name>
    <dbReference type="NCBI Taxonomy" id="2587402"/>
    <lineage>
        <taxon>Eukaryota</taxon>
        <taxon>Fungi</taxon>
        <taxon>Dikarya</taxon>
        <taxon>Ascomycota</taxon>
        <taxon>Pezizomycotina</taxon>
        <taxon>Sordariomycetes</taxon>
        <taxon>Sordariomycetidae</taxon>
        <taxon>Sordariales</taxon>
        <taxon>Chaetomiaceae</taxon>
        <taxon>Parathielavia</taxon>
    </lineage>
</organism>
<dbReference type="Proteomes" id="UP001302602">
    <property type="component" value="Unassembled WGS sequence"/>
</dbReference>
<dbReference type="RefSeq" id="XP_062651609.1">
    <property type="nucleotide sequence ID" value="XM_062794463.1"/>
</dbReference>
<dbReference type="PANTHER" id="PTHR38489">
    <property type="entry name" value="HISTONE CHAPERONE DOMAIN-CONTAINING PROTEIN"/>
    <property type="match status" value="1"/>
</dbReference>
<dbReference type="GO" id="GO:0000492">
    <property type="term" value="P:box C/D snoRNP assembly"/>
    <property type="evidence" value="ECO:0007669"/>
    <property type="project" value="InterPro"/>
</dbReference>
<dbReference type="GeneID" id="87831232"/>
<keyword evidence="3" id="KW-1185">Reference proteome</keyword>
<dbReference type="InterPro" id="IPR027921">
    <property type="entry name" value="NOPCHAP1"/>
</dbReference>
<name>A0AAN6Z7V0_9PEZI</name>
<feature type="compositionally biased region" description="Acidic residues" evidence="1">
    <location>
        <begin position="276"/>
        <end position="287"/>
    </location>
</feature>
<sequence>MSPHIRIVVRDRELLASAMPVKPVATAKAALSPQPPRSKRGDLAMLRQGVDIALEYFNSDDSVPISELTPKARDWADRYVNGDPYAAKRPTALLRTFPNLFNFEVEAHLRLRPAVMSPPSSPEPESASPRGLRRAERRFMNSGTFPEFAEPTLASDSEMDQIVDLRCRRPEPAAKPTMRVDAAMLRGSGLMSTLPEFLGQLARANLETETMLANNPDAVRLELDDDQAASQQHIEMNLFSGLVEAQRRRRQPRVLLPNDLAVKLPDTTGNSSEHENSEEEDSTEVEESAGGKRIPSPKSFNEDSGDESDASTSTTASLQTHLRKRKAAESEDDGGPETASPPNKTRLHYHYPPSELRHYDTKRRKLVTCSNPAAVPDDPSATPIEELPSDPAATNKNNNDNRHNHESDNSITVASRPTSSGSSTSNNSSSAASRRPVPVTKIRLPSRSPGGSRSASPDRIIVLRHPVVSSSSRESSVEPAGPSGSGSPARRSKIRVVQKEGLGEGTQGKRRQLIEEVE</sequence>
<feature type="region of interest" description="Disordered" evidence="1">
    <location>
        <begin position="254"/>
        <end position="518"/>
    </location>
</feature>
<feature type="compositionally biased region" description="Basic and acidic residues" evidence="1">
    <location>
        <begin position="399"/>
        <end position="408"/>
    </location>
</feature>
<reference evidence="2" key="1">
    <citation type="journal article" date="2023" name="Mol. Phylogenet. Evol.">
        <title>Genome-scale phylogeny and comparative genomics of the fungal order Sordariales.</title>
        <authorList>
            <person name="Hensen N."/>
            <person name="Bonometti L."/>
            <person name="Westerberg I."/>
            <person name="Brannstrom I.O."/>
            <person name="Guillou S."/>
            <person name="Cros-Aarteil S."/>
            <person name="Calhoun S."/>
            <person name="Haridas S."/>
            <person name="Kuo A."/>
            <person name="Mondo S."/>
            <person name="Pangilinan J."/>
            <person name="Riley R."/>
            <person name="LaButti K."/>
            <person name="Andreopoulos B."/>
            <person name="Lipzen A."/>
            <person name="Chen C."/>
            <person name="Yan M."/>
            <person name="Daum C."/>
            <person name="Ng V."/>
            <person name="Clum A."/>
            <person name="Steindorff A."/>
            <person name="Ohm R.A."/>
            <person name="Martin F."/>
            <person name="Silar P."/>
            <person name="Natvig D.O."/>
            <person name="Lalanne C."/>
            <person name="Gautier V."/>
            <person name="Ament-Velasquez S.L."/>
            <person name="Kruys A."/>
            <person name="Hutchinson M.I."/>
            <person name="Powell A.J."/>
            <person name="Barry K."/>
            <person name="Miller A.N."/>
            <person name="Grigoriev I.V."/>
            <person name="Debuchy R."/>
            <person name="Gladieux P."/>
            <person name="Hiltunen Thoren M."/>
            <person name="Johannesson H."/>
        </authorList>
    </citation>
    <scope>NUCLEOTIDE SEQUENCE</scope>
    <source>
        <strain evidence="2">CBS 731.68</strain>
    </source>
</reference>
<dbReference type="PANTHER" id="PTHR38489:SF1">
    <property type="entry name" value="HISTONE CHAPERONE DOMAIN-CONTAINING PROTEIN"/>
    <property type="match status" value="1"/>
</dbReference>
<dbReference type="Pfam" id="PF15370">
    <property type="entry name" value="NOPCHAP1"/>
    <property type="match status" value="1"/>
</dbReference>
<protein>
    <submittedName>
        <fullName evidence="2">Uncharacterized protein</fullName>
    </submittedName>
</protein>
<accession>A0AAN6Z7V0</accession>